<evidence type="ECO:0000259" key="7">
    <source>
        <dbReference type="Pfam" id="PF07732"/>
    </source>
</evidence>
<evidence type="ECO:0000256" key="2">
    <source>
        <dbReference type="ARBA" id="ARBA00023002"/>
    </source>
</evidence>
<comment type="caution">
    <text evidence="8">The sequence shown here is derived from an EMBL/GenBank/DDBJ whole genome shotgun (WGS) entry which is preliminary data.</text>
</comment>
<dbReference type="PANTHER" id="PTHR11709:SF394">
    <property type="entry name" value="FI03373P-RELATED"/>
    <property type="match status" value="1"/>
</dbReference>
<evidence type="ECO:0000313" key="8">
    <source>
        <dbReference type="EMBL" id="PWR22811.1"/>
    </source>
</evidence>
<dbReference type="InterPro" id="IPR006311">
    <property type="entry name" value="TAT_signal"/>
</dbReference>
<evidence type="ECO:0000259" key="6">
    <source>
        <dbReference type="Pfam" id="PF07731"/>
    </source>
</evidence>
<dbReference type="Gene3D" id="2.60.40.420">
    <property type="entry name" value="Cupredoxins - blue copper proteins"/>
    <property type="match status" value="3"/>
</dbReference>
<dbReference type="InterPro" id="IPR011706">
    <property type="entry name" value="Cu-oxidase_C"/>
</dbReference>
<dbReference type="PROSITE" id="PS00080">
    <property type="entry name" value="MULTICOPPER_OXIDASE2"/>
    <property type="match status" value="1"/>
</dbReference>
<accession>A0A317E809</accession>
<dbReference type="EMBL" id="QGLE01000005">
    <property type="protein sequence ID" value="PWR22811.1"/>
    <property type="molecule type" value="Genomic_DNA"/>
</dbReference>
<feature type="domain" description="Plastocyanin-like" evidence="6">
    <location>
        <begin position="373"/>
        <end position="485"/>
    </location>
</feature>
<reference evidence="8 9" key="1">
    <citation type="submission" date="2018-05" db="EMBL/GenBank/DDBJ databases">
        <title>Zavarzinia sp. HR-AS.</title>
        <authorList>
            <person name="Lee Y."/>
            <person name="Jeon C.O."/>
        </authorList>
    </citation>
    <scope>NUCLEOTIDE SEQUENCE [LARGE SCALE GENOMIC DNA]</scope>
    <source>
        <strain evidence="8 9">HR-AS</strain>
    </source>
</reference>
<proteinExistence type="predicted"/>
<keyword evidence="2" id="KW-0560">Oxidoreductase</keyword>
<dbReference type="InterPro" id="IPR033138">
    <property type="entry name" value="Cu_oxidase_CS"/>
</dbReference>
<dbReference type="InterPro" id="IPR008972">
    <property type="entry name" value="Cupredoxin"/>
</dbReference>
<evidence type="ECO:0000313" key="9">
    <source>
        <dbReference type="Proteomes" id="UP000245461"/>
    </source>
</evidence>
<dbReference type="Pfam" id="PF07732">
    <property type="entry name" value="Cu-oxidase_3"/>
    <property type="match status" value="1"/>
</dbReference>
<dbReference type="GO" id="GO:0016491">
    <property type="term" value="F:oxidoreductase activity"/>
    <property type="evidence" value="ECO:0007669"/>
    <property type="project" value="UniProtKB-KW"/>
</dbReference>
<dbReference type="InterPro" id="IPR034279">
    <property type="entry name" value="CuRO_3_CopA"/>
</dbReference>
<dbReference type="Pfam" id="PF00394">
    <property type="entry name" value="Cu-oxidase"/>
    <property type="match status" value="1"/>
</dbReference>
<dbReference type="CDD" id="cd13896">
    <property type="entry name" value="CuRO_3_CopA"/>
    <property type="match status" value="1"/>
</dbReference>
<dbReference type="Proteomes" id="UP000245461">
    <property type="component" value="Unassembled WGS sequence"/>
</dbReference>
<dbReference type="PROSITE" id="PS51318">
    <property type="entry name" value="TAT"/>
    <property type="match status" value="1"/>
</dbReference>
<dbReference type="CDD" id="cd13865">
    <property type="entry name" value="CuRO_1_LCC_like_3"/>
    <property type="match status" value="1"/>
</dbReference>
<evidence type="ECO:0000256" key="3">
    <source>
        <dbReference type="ARBA" id="ARBA00023008"/>
    </source>
</evidence>
<dbReference type="RefSeq" id="WP_109905386.1">
    <property type="nucleotide sequence ID" value="NZ_QGLE01000005.1"/>
</dbReference>
<evidence type="ECO:0000259" key="5">
    <source>
        <dbReference type="Pfam" id="PF00394"/>
    </source>
</evidence>
<feature type="chain" id="PRO_5016329092" evidence="4">
    <location>
        <begin position="27"/>
        <end position="487"/>
    </location>
</feature>
<dbReference type="InterPro" id="IPR011707">
    <property type="entry name" value="Cu-oxidase-like_N"/>
</dbReference>
<dbReference type="Pfam" id="PF07731">
    <property type="entry name" value="Cu-oxidase_2"/>
    <property type="match status" value="1"/>
</dbReference>
<dbReference type="InterPro" id="IPR002355">
    <property type="entry name" value="Cu_oxidase_Cu_BS"/>
</dbReference>
<organism evidence="8 9">
    <name type="scientific">Zavarzinia aquatilis</name>
    <dbReference type="NCBI Taxonomy" id="2211142"/>
    <lineage>
        <taxon>Bacteria</taxon>
        <taxon>Pseudomonadati</taxon>
        <taxon>Pseudomonadota</taxon>
        <taxon>Alphaproteobacteria</taxon>
        <taxon>Rhodospirillales</taxon>
        <taxon>Zavarziniaceae</taxon>
        <taxon>Zavarzinia</taxon>
    </lineage>
</organism>
<keyword evidence="4" id="KW-0732">Signal</keyword>
<evidence type="ECO:0000256" key="1">
    <source>
        <dbReference type="ARBA" id="ARBA00022723"/>
    </source>
</evidence>
<dbReference type="GO" id="GO:0005507">
    <property type="term" value="F:copper ion binding"/>
    <property type="evidence" value="ECO:0007669"/>
    <property type="project" value="InterPro"/>
</dbReference>
<dbReference type="CDD" id="cd13887">
    <property type="entry name" value="CuRO_2_MCO_like_2"/>
    <property type="match status" value="1"/>
</dbReference>
<dbReference type="SUPFAM" id="SSF49503">
    <property type="entry name" value="Cupredoxins"/>
    <property type="match status" value="3"/>
</dbReference>
<dbReference type="AlphaFoldDB" id="A0A317E809"/>
<dbReference type="OrthoDB" id="9757546at2"/>
<evidence type="ECO:0000256" key="4">
    <source>
        <dbReference type="SAM" id="SignalP"/>
    </source>
</evidence>
<dbReference type="PANTHER" id="PTHR11709">
    <property type="entry name" value="MULTI-COPPER OXIDASE"/>
    <property type="match status" value="1"/>
</dbReference>
<keyword evidence="9" id="KW-1185">Reference proteome</keyword>
<keyword evidence="1" id="KW-0479">Metal-binding</keyword>
<protein>
    <submittedName>
        <fullName evidence="8">Copper oxidase</fullName>
    </submittedName>
</protein>
<keyword evidence="3" id="KW-0186">Copper</keyword>
<dbReference type="InterPro" id="IPR001117">
    <property type="entry name" value="Cu-oxidase_2nd"/>
</dbReference>
<sequence>MTFHLSRRQFVATAALAATAPVFARAAFGTTPKTLTAERRSLDIKGKAASVLGLRGPDGASGLVLSPGEAFRLRLENRIGEDTIIHWHGQTPPPDQDGVTDTLYVRAIADGGFADYDFAPRGGTHWMHSHQGLQEMRLLAAPLIVRTREDLARDAQEVTVLLHDFSFKAPEELVAGLAGGMMNHGGMDMGGMSMPGMDMSGMDHSAMGHAMPAMDHGMAGMDLNDVEFDAYLANDRTLDDPQVVAVEKGGRVHLRLINGAAATAFWLDFGGLTGTVMAVDGNPVKPVEVTKVPLAQGQRIDVLLQLGPDGAAVPVLAQREGDRARTGIILAPTGASVPRVADKAAEAAPPVDLSLEGRLTAEGVTARPAEITRRIRLTGSMMPYVWTIDDRSWSNRLPVQVKAGQRVAVEMVNESMMAHPMHLHGHHFDVVALNGKPLAGARRDTVLVPINGRVTIAFDADNAGRWLFHCHNLLHMATGMMTEVTYA</sequence>
<name>A0A317E809_9PROT</name>
<gene>
    <name evidence="8" type="ORF">DKG74_10305</name>
</gene>
<feature type="signal peptide" evidence="4">
    <location>
        <begin position="1"/>
        <end position="26"/>
    </location>
</feature>
<dbReference type="InterPro" id="IPR045087">
    <property type="entry name" value="Cu-oxidase_fam"/>
</dbReference>
<feature type="domain" description="Plastocyanin-like" evidence="5">
    <location>
        <begin position="228"/>
        <end position="306"/>
    </location>
</feature>
<feature type="domain" description="Plastocyanin-like" evidence="7">
    <location>
        <begin position="64"/>
        <end position="149"/>
    </location>
</feature>
<dbReference type="PROSITE" id="PS00079">
    <property type="entry name" value="MULTICOPPER_OXIDASE1"/>
    <property type="match status" value="1"/>
</dbReference>